<organism evidence="3 4">
    <name type="scientific">Thermopolyspora flexuosa</name>
    <dbReference type="NCBI Taxonomy" id="103836"/>
    <lineage>
        <taxon>Bacteria</taxon>
        <taxon>Bacillati</taxon>
        <taxon>Actinomycetota</taxon>
        <taxon>Actinomycetes</taxon>
        <taxon>Streptosporangiales</taxon>
        <taxon>Streptosporangiaceae</taxon>
        <taxon>Thermopolyspora</taxon>
    </lineage>
</organism>
<keyword evidence="4" id="KW-1185">Reference proteome</keyword>
<dbReference type="Pfam" id="PF11303">
    <property type="entry name" value="DUF3105"/>
    <property type="match status" value="1"/>
</dbReference>
<evidence type="ECO:0000256" key="2">
    <source>
        <dbReference type="SAM" id="Phobius"/>
    </source>
</evidence>
<keyword evidence="2" id="KW-1133">Transmembrane helix</keyword>
<reference evidence="3 4" key="1">
    <citation type="submission" date="2019-06" db="EMBL/GenBank/DDBJ databases">
        <title>Sequencing the genomes of 1000 actinobacteria strains.</title>
        <authorList>
            <person name="Klenk H.-P."/>
        </authorList>
    </citation>
    <scope>NUCLEOTIDE SEQUENCE [LARGE SCALE GENOMIC DNA]</scope>
    <source>
        <strain evidence="3 4">DSM 43186</strain>
    </source>
</reference>
<dbReference type="Proteomes" id="UP000319213">
    <property type="component" value="Unassembled WGS sequence"/>
</dbReference>
<dbReference type="InterPro" id="IPR021454">
    <property type="entry name" value="DUF3105"/>
</dbReference>
<comment type="caution">
    <text evidence="3">The sequence shown here is derived from an EMBL/GenBank/DDBJ whole genome shotgun (WGS) entry which is preliminary data.</text>
</comment>
<dbReference type="RefSeq" id="WP_142260111.1">
    <property type="nucleotide sequence ID" value="NZ_BMPV01000001.1"/>
</dbReference>
<dbReference type="OrthoDB" id="164831at2"/>
<keyword evidence="2" id="KW-0812">Transmembrane</keyword>
<dbReference type="AlphaFoldDB" id="A0A543J046"/>
<evidence type="ECO:0000313" key="3">
    <source>
        <dbReference type="EMBL" id="TQM76195.1"/>
    </source>
</evidence>
<keyword evidence="2" id="KW-0472">Membrane</keyword>
<feature type="compositionally biased region" description="Low complexity" evidence="1">
    <location>
        <begin position="222"/>
        <end position="242"/>
    </location>
</feature>
<feature type="transmembrane region" description="Helical" evidence="2">
    <location>
        <begin position="27"/>
        <end position="51"/>
    </location>
</feature>
<dbReference type="EMBL" id="VFPQ01000001">
    <property type="protein sequence ID" value="TQM76195.1"/>
    <property type="molecule type" value="Genomic_DNA"/>
</dbReference>
<gene>
    <name evidence="3" type="ORF">FHX40_2922</name>
</gene>
<name>A0A543J046_9ACTN</name>
<evidence type="ECO:0000256" key="1">
    <source>
        <dbReference type="SAM" id="MobiDB-lite"/>
    </source>
</evidence>
<accession>A0A543J046</accession>
<protein>
    <submittedName>
        <fullName evidence="3">Uncharacterized protein DUF3105</fullName>
    </submittedName>
</protein>
<proteinExistence type="predicted"/>
<feature type="region of interest" description="Disordered" evidence="1">
    <location>
        <begin position="191"/>
        <end position="242"/>
    </location>
</feature>
<sequence length="242" mass="26542">MANDRSRARREHLARMRAEQRRRERRAAFLMWGAGGFVIVLLIGMVAFYLIRERSVASLDAVRTYNYEGAIHQTTKITYKETPPVGGPHNPVWQNCGVYDKPINNETAVHSLEHGAVWITYRPDLPASEVEKLKKHVTGDYILLSPYPGLPAPVVVSSWNNQLHLTGADDPRLPRYIAKYKQNATYTPELGAACQGGTDATADEAPLPTPTGDPHAEAEQNASPSPEASATPSASPSESGEE</sequence>
<evidence type="ECO:0000313" key="4">
    <source>
        <dbReference type="Proteomes" id="UP000319213"/>
    </source>
</evidence>